<dbReference type="Pfam" id="PF01612">
    <property type="entry name" value="DNA_pol_A_exo1"/>
    <property type="match status" value="1"/>
</dbReference>
<reference evidence="2" key="1">
    <citation type="journal article" date="2014" name="Nat. Commun.">
        <title>The emerging biofuel crop Camelina sativa retains a highly undifferentiated hexaploid genome structure.</title>
        <authorList>
            <person name="Kagale S."/>
            <person name="Koh C."/>
            <person name="Nixon J."/>
            <person name="Bollina V."/>
            <person name="Clarke W.E."/>
            <person name="Tuteja R."/>
            <person name="Spillane C."/>
            <person name="Robinson S.J."/>
            <person name="Links M.G."/>
            <person name="Clarke C."/>
            <person name="Higgins E.E."/>
            <person name="Huebert T."/>
            <person name="Sharpe A.G."/>
            <person name="Parkin I.A."/>
        </authorList>
    </citation>
    <scope>NUCLEOTIDE SEQUENCE [LARGE SCALE GENOMIC DNA]</scope>
    <source>
        <strain evidence="2">cv. DH55</strain>
    </source>
</reference>
<dbReference type="InterPro" id="IPR012337">
    <property type="entry name" value="RNaseH-like_sf"/>
</dbReference>
<dbReference type="Gene3D" id="3.30.420.10">
    <property type="entry name" value="Ribonuclease H-like superfamily/Ribonuclease H"/>
    <property type="match status" value="1"/>
</dbReference>
<dbReference type="InterPro" id="IPR045092">
    <property type="entry name" value="Rrp6-like"/>
</dbReference>
<dbReference type="SMART" id="SM00474">
    <property type="entry name" value="35EXOc"/>
    <property type="match status" value="1"/>
</dbReference>
<name>A0ABM1QC73_CAMSA</name>
<evidence type="ECO:0000259" key="1">
    <source>
        <dbReference type="SMART" id="SM00474"/>
    </source>
</evidence>
<dbReference type="GeneID" id="104709794"/>
<dbReference type="Proteomes" id="UP000694864">
    <property type="component" value="Chromosome 8"/>
</dbReference>
<evidence type="ECO:0000313" key="3">
    <source>
        <dbReference type="RefSeq" id="XP_019084361.1"/>
    </source>
</evidence>
<keyword evidence="2" id="KW-1185">Reference proteome</keyword>
<organism evidence="2 3">
    <name type="scientific">Camelina sativa</name>
    <name type="common">False flax</name>
    <name type="synonym">Myagrum sativum</name>
    <dbReference type="NCBI Taxonomy" id="90675"/>
    <lineage>
        <taxon>Eukaryota</taxon>
        <taxon>Viridiplantae</taxon>
        <taxon>Streptophyta</taxon>
        <taxon>Embryophyta</taxon>
        <taxon>Tracheophyta</taxon>
        <taxon>Spermatophyta</taxon>
        <taxon>Magnoliopsida</taxon>
        <taxon>eudicotyledons</taxon>
        <taxon>Gunneridae</taxon>
        <taxon>Pentapetalae</taxon>
        <taxon>rosids</taxon>
        <taxon>malvids</taxon>
        <taxon>Brassicales</taxon>
        <taxon>Brassicaceae</taxon>
        <taxon>Camelineae</taxon>
        <taxon>Camelina</taxon>
    </lineage>
</organism>
<dbReference type="PANTHER" id="PTHR12124:SF69">
    <property type="entry name" value="PROTEIN RRP6-LIKE 1"/>
    <property type="match status" value="1"/>
</dbReference>
<dbReference type="InterPro" id="IPR036397">
    <property type="entry name" value="RNaseH_sf"/>
</dbReference>
<dbReference type="RefSeq" id="XP_019084361.1">
    <property type="nucleotide sequence ID" value="XM_019228816.1"/>
</dbReference>
<dbReference type="SUPFAM" id="SSF53098">
    <property type="entry name" value="Ribonuclease H-like"/>
    <property type="match status" value="1"/>
</dbReference>
<dbReference type="PANTHER" id="PTHR12124">
    <property type="entry name" value="POLYMYOSITIS/SCLERODERMA AUTOANTIGEN-RELATED"/>
    <property type="match status" value="1"/>
</dbReference>
<feature type="domain" description="3'-5' exonuclease" evidence="1">
    <location>
        <begin position="24"/>
        <end position="180"/>
    </location>
</feature>
<accession>A0ABM1QC73</accession>
<sequence length="181" mass="21318">MDFVDKNLIEKKPVNLLPLEETSFKIVEKVKDLKELAATLQSVEEFAVDLEHNQYRSFQGLTCLMQISTRTEDYIVDTFKLWDHIGPYLRELFKDPKKKKVMHGADRDIIWLQRDFGIYVCNLFDTGQASRVLKLERKSLEFLLKHYCGVAANKEYQNADWRIRPLPDVMTRYATSSDHRD</sequence>
<evidence type="ECO:0000313" key="2">
    <source>
        <dbReference type="Proteomes" id="UP000694864"/>
    </source>
</evidence>
<dbReference type="InterPro" id="IPR002562">
    <property type="entry name" value="3'-5'_exonuclease_dom"/>
</dbReference>
<protein>
    <submittedName>
        <fullName evidence="3">Protein RRP6-like 1</fullName>
    </submittedName>
</protein>
<gene>
    <name evidence="3" type="primary">LOC104709794</name>
</gene>
<proteinExistence type="predicted"/>
<reference evidence="3" key="2">
    <citation type="submission" date="2025-08" db="UniProtKB">
        <authorList>
            <consortium name="RefSeq"/>
        </authorList>
    </citation>
    <scope>IDENTIFICATION</scope>
    <source>
        <tissue evidence="3">Leaf</tissue>
    </source>
</reference>